<dbReference type="Gene3D" id="2.40.340.10">
    <property type="entry name" value="MoeA, C-terminal, domain IV"/>
    <property type="match status" value="1"/>
</dbReference>
<dbReference type="InterPro" id="IPR001453">
    <property type="entry name" value="MoaB/Mog_dom"/>
</dbReference>
<evidence type="ECO:0000256" key="4">
    <source>
        <dbReference type="RuleBase" id="RU365090"/>
    </source>
</evidence>
<dbReference type="InterPro" id="IPR036425">
    <property type="entry name" value="MoaB/Mog-like_dom_sf"/>
</dbReference>
<dbReference type="Gene3D" id="2.170.190.11">
    <property type="entry name" value="Molybdopterin biosynthesis moea protein, domain 3"/>
    <property type="match status" value="1"/>
</dbReference>
<dbReference type="Proteomes" id="UP000197024">
    <property type="component" value="Chromosome"/>
</dbReference>
<dbReference type="PANTHER" id="PTHR10192:SF5">
    <property type="entry name" value="GEPHYRIN"/>
    <property type="match status" value="1"/>
</dbReference>
<dbReference type="GO" id="GO:0061599">
    <property type="term" value="F:molybdopterin molybdotransferase activity"/>
    <property type="evidence" value="ECO:0007669"/>
    <property type="project" value="UniProtKB-UniRule"/>
</dbReference>
<dbReference type="Gene3D" id="3.90.105.10">
    <property type="entry name" value="Molybdopterin biosynthesis moea protein, domain 2"/>
    <property type="match status" value="1"/>
</dbReference>
<dbReference type="GO" id="GO:0006777">
    <property type="term" value="P:Mo-molybdopterin cofactor biosynthetic process"/>
    <property type="evidence" value="ECO:0007669"/>
    <property type="project" value="UniProtKB-UniRule"/>
</dbReference>
<sequence length="388" mass="41199">MMLEFETALKLLLSQAQPLEAERVPLDEACERILASDLKALRASPAASVSAMDGYAILDQDLGATLSVAGESFAGSSIPPMLTAGTCMRVFTGAPVPPNADRVVVQEMVVKRPEGAAMPLARPRGDHIRRAGSDFTPGEILLARGAALTPQAMVAAAAADHDRVEVVRRPRVAILGTGDELRPPGAPGGALSVPDSVTYGVMGLVQRYGGDVCMRSRLPDRPDILRQAAMEAAAASDVIVVTGGASVGERDFAKSMFDDLGMEILFFKVAIKPGKPVWLGRVRNALVVGLPGNPTSAMVTARLFLAPLIAGLAGRDPRYALDWQAAVLDGETPERGERDLFLRATRRNGRLQLAGNQDSGAQKTLGQSEVLVWLPREGTRHGCRSLRL</sequence>
<comment type="cofactor">
    <cofactor evidence="4">
        <name>Mg(2+)</name>
        <dbReference type="ChEBI" id="CHEBI:18420"/>
    </cofactor>
</comment>
<comment type="function">
    <text evidence="1 4">Catalyzes the insertion of molybdate into adenylated molybdopterin with the concomitant release of AMP.</text>
</comment>
<organism evidence="6 7">
    <name type="scientific">Brevundimonas diminuta</name>
    <name type="common">Pseudomonas diminuta</name>
    <dbReference type="NCBI Taxonomy" id="293"/>
    <lineage>
        <taxon>Bacteria</taxon>
        <taxon>Pseudomonadati</taxon>
        <taxon>Pseudomonadota</taxon>
        <taxon>Alphaproteobacteria</taxon>
        <taxon>Caulobacterales</taxon>
        <taxon>Caulobacteraceae</taxon>
        <taxon>Brevundimonas</taxon>
    </lineage>
</organism>
<dbReference type="EMBL" id="CP021995">
    <property type="protein sequence ID" value="ASD25615.1"/>
    <property type="molecule type" value="Genomic_DNA"/>
</dbReference>
<dbReference type="Pfam" id="PF03453">
    <property type="entry name" value="MoeA_N"/>
    <property type="match status" value="1"/>
</dbReference>
<comment type="similarity">
    <text evidence="2 4">Belongs to the MoeA family.</text>
</comment>
<comment type="pathway">
    <text evidence="4">Cofactor biosynthesis; molybdopterin biosynthesis.</text>
</comment>
<dbReference type="SUPFAM" id="SSF53218">
    <property type="entry name" value="Molybdenum cofactor biosynthesis proteins"/>
    <property type="match status" value="1"/>
</dbReference>
<reference evidence="6 7" key="1">
    <citation type="submission" date="2017-06" db="EMBL/GenBank/DDBJ databases">
        <title>Biodegradation of gentamicin by bacterial consortia AMQD4 in synthetic medium and raw gentamicin sewage.</title>
        <authorList>
            <person name="Chang H."/>
            <person name="Feng Y."/>
            <person name="Li Z."/>
            <person name="Xue J."/>
            <person name="Cheng D."/>
        </authorList>
    </citation>
    <scope>NUCLEOTIDE SEQUENCE [LARGE SCALE GENOMIC DNA]</scope>
    <source>
        <strain evidence="6 7">BZC3</strain>
    </source>
</reference>
<keyword evidence="4" id="KW-0501">Molybdenum cofactor biosynthesis</keyword>
<comment type="catalytic activity">
    <reaction evidence="3">
        <text>adenylyl-molybdopterin + molybdate = Mo-molybdopterin + AMP + H(+)</text>
        <dbReference type="Rhea" id="RHEA:35047"/>
        <dbReference type="ChEBI" id="CHEBI:15378"/>
        <dbReference type="ChEBI" id="CHEBI:36264"/>
        <dbReference type="ChEBI" id="CHEBI:62727"/>
        <dbReference type="ChEBI" id="CHEBI:71302"/>
        <dbReference type="ChEBI" id="CHEBI:456215"/>
        <dbReference type="EC" id="2.10.1.1"/>
    </reaction>
</comment>
<dbReference type="RefSeq" id="WP_088409837.1">
    <property type="nucleotide sequence ID" value="NZ_CP021995.1"/>
</dbReference>
<dbReference type="InterPro" id="IPR036135">
    <property type="entry name" value="MoeA_linker/N_sf"/>
</dbReference>
<dbReference type="GO" id="GO:0005829">
    <property type="term" value="C:cytosol"/>
    <property type="evidence" value="ECO:0007669"/>
    <property type="project" value="TreeGrafter"/>
</dbReference>
<dbReference type="InterPro" id="IPR036688">
    <property type="entry name" value="MoeA_C_domain_IV_sf"/>
</dbReference>
<protein>
    <recommendedName>
        <fullName evidence="4">Molybdopterin molybdenumtransferase</fullName>
        <ecNumber evidence="4">2.10.1.1</ecNumber>
    </recommendedName>
</protein>
<feature type="domain" description="MoaB/Mog" evidence="5">
    <location>
        <begin position="173"/>
        <end position="311"/>
    </location>
</feature>
<dbReference type="AlphaFoldDB" id="A0A1Z3LU09"/>
<keyword evidence="4" id="KW-0460">Magnesium</keyword>
<evidence type="ECO:0000256" key="3">
    <source>
        <dbReference type="ARBA" id="ARBA00047317"/>
    </source>
</evidence>
<evidence type="ECO:0000256" key="2">
    <source>
        <dbReference type="ARBA" id="ARBA00010763"/>
    </source>
</evidence>
<keyword evidence="4" id="KW-0479">Metal-binding</keyword>
<evidence type="ECO:0000256" key="1">
    <source>
        <dbReference type="ARBA" id="ARBA00002901"/>
    </source>
</evidence>
<evidence type="ECO:0000313" key="6">
    <source>
        <dbReference type="EMBL" id="ASD25615.1"/>
    </source>
</evidence>
<dbReference type="SMART" id="SM00852">
    <property type="entry name" value="MoCF_biosynth"/>
    <property type="match status" value="1"/>
</dbReference>
<proteinExistence type="inferred from homology"/>
<dbReference type="CDD" id="cd00887">
    <property type="entry name" value="MoeA"/>
    <property type="match status" value="1"/>
</dbReference>
<gene>
    <name evidence="6" type="ORF">CD943_01125</name>
</gene>
<dbReference type="InterPro" id="IPR038987">
    <property type="entry name" value="MoeA-like"/>
</dbReference>
<keyword evidence="4" id="KW-0500">Molybdenum</keyword>
<accession>A0A1Z3LU09</accession>
<evidence type="ECO:0000259" key="5">
    <source>
        <dbReference type="SMART" id="SM00852"/>
    </source>
</evidence>
<dbReference type="Pfam" id="PF00994">
    <property type="entry name" value="MoCF_biosynth"/>
    <property type="match status" value="1"/>
</dbReference>
<dbReference type="GO" id="GO:0046872">
    <property type="term" value="F:metal ion binding"/>
    <property type="evidence" value="ECO:0007669"/>
    <property type="project" value="UniProtKB-UniRule"/>
</dbReference>
<dbReference type="InterPro" id="IPR005110">
    <property type="entry name" value="MoeA_linker/N"/>
</dbReference>
<reference evidence="6 7" key="2">
    <citation type="submission" date="2017-06" db="EMBL/GenBank/DDBJ databases">
        <authorList>
            <person name="Kim H.J."/>
            <person name="Triplett B.A."/>
        </authorList>
    </citation>
    <scope>NUCLEOTIDE SEQUENCE [LARGE SCALE GENOMIC DNA]</scope>
    <source>
        <strain evidence="6 7">BZC3</strain>
    </source>
</reference>
<keyword evidence="4 6" id="KW-0808">Transferase</keyword>
<name>A0A1Z3LU09_BREDI</name>
<dbReference type="Gene3D" id="3.40.980.10">
    <property type="entry name" value="MoaB/Mog-like domain"/>
    <property type="match status" value="1"/>
</dbReference>
<evidence type="ECO:0000313" key="7">
    <source>
        <dbReference type="Proteomes" id="UP000197024"/>
    </source>
</evidence>
<dbReference type="EC" id="2.10.1.1" evidence="4"/>
<dbReference type="SUPFAM" id="SSF63882">
    <property type="entry name" value="MoeA N-terminal region -like"/>
    <property type="match status" value="1"/>
</dbReference>
<dbReference type="UniPathway" id="UPA00344"/>
<dbReference type="PANTHER" id="PTHR10192">
    <property type="entry name" value="MOLYBDOPTERIN BIOSYNTHESIS PROTEIN"/>
    <property type="match status" value="1"/>
</dbReference>